<sequence>MSLDSIFYILGGLTIGTALMVVLSKHPVRSVLYLVLTFFLISANYVLMNAQFIAIVNIIVYAGAIMVLFLFVLMLLNLNKENEPKHSPMMTIGAAVAGGSLFLVVVAAMRDAILATPMIDANSEKVGLVENLGQILFTKYVLPFEVSSVLFLAAMVGAVLLAKKEKQTID</sequence>
<evidence type="ECO:0000313" key="3">
    <source>
        <dbReference type="EMBL" id="AEA43953.1"/>
    </source>
</evidence>
<gene>
    <name evidence="3" type="ordered locus">Fluta_1966</name>
</gene>
<dbReference type="PANTHER" id="PTHR33269">
    <property type="entry name" value="NADH-UBIQUINONE OXIDOREDUCTASE CHAIN 6"/>
    <property type="match status" value="1"/>
</dbReference>
<keyword evidence="2" id="KW-0520">NAD</keyword>
<dbReference type="GO" id="GO:0048038">
    <property type="term" value="F:quinone binding"/>
    <property type="evidence" value="ECO:0007669"/>
    <property type="project" value="UniProtKB-UniRule"/>
</dbReference>
<comment type="function">
    <text evidence="2">NDH-1 shuttles electrons from NADH, via FMN and iron-sulfur (Fe-S) centers, to quinones in the respiratory chain. Couples the redox reaction to proton translocation (for every two electrons transferred, four hydrogen ions are translocated across the cytoplasmic membrane), and thus conserves the redox energy in a proton gradient.</text>
</comment>
<comment type="catalytic activity">
    <reaction evidence="2">
        <text>a quinone + NADH + 5 H(+)(in) = a quinol + NAD(+) + 4 H(+)(out)</text>
        <dbReference type="Rhea" id="RHEA:57888"/>
        <dbReference type="ChEBI" id="CHEBI:15378"/>
        <dbReference type="ChEBI" id="CHEBI:24646"/>
        <dbReference type="ChEBI" id="CHEBI:57540"/>
        <dbReference type="ChEBI" id="CHEBI:57945"/>
        <dbReference type="ChEBI" id="CHEBI:132124"/>
    </reaction>
</comment>
<reference evidence="3 4" key="1">
    <citation type="journal article" date="2011" name="Stand. Genomic Sci.">
        <title>Complete genome sequence of the gliding freshwater bacterium Fluviicola taffensis type strain (RW262).</title>
        <authorList>
            <person name="Woyke T."/>
            <person name="Chertkov O."/>
            <person name="Lapidus A."/>
            <person name="Nolan M."/>
            <person name="Lucas S."/>
            <person name="Del Rio T.G."/>
            <person name="Tice H."/>
            <person name="Cheng J.F."/>
            <person name="Tapia R."/>
            <person name="Han C."/>
            <person name="Goodwin L."/>
            <person name="Pitluck S."/>
            <person name="Liolios K."/>
            <person name="Pagani I."/>
            <person name="Ivanova N."/>
            <person name="Huntemann M."/>
            <person name="Mavromatis K."/>
            <person name="Mikhailova N."/>
            <person name="Pati A."/>
            <person name="Chen A."/>
            <person name="Palaniappan K."/>
            <person name="Land M."/>
            <person name="Hauser L."/>
            <person name="Brambilla E.M."/>
            <person name="Rohde M."/>
            <person name="Mwirichia R."/>
            <person name="Sikorski J."/>
            <person name="Tindall B.J."/>
            <person name="Goker M."/>
            <person name="Bristow J."/>
            <person name="Eisen J.A."/>
            <person name="Markowitz V."/>
            <person name="Hugenholtz P."/>
            <person name="Klenk H.P."/>
            <person name="Kyrpides N.C."/>
        </authorList>
    </citation>
    <scope>NUCLEOTIDE SEQUENCE [LARGE SCALE GENOMIC DNA]</scope>
    <source>
        <strain evidence="4">DSM 16823 / RW262 / RW262</strain>
    </source>
</reference>
<dbReference type="EMBL" id="CP002542">
    <property type="protein sequence ID" value="AEA43953.1"/>
    <property type="molecule type" value="Genomic_DNA"/>
</dbReference>
<name>F2IJR3_FLUTR</name>
<comment type="similarity">
    <text evidence="1 2">Belongs to the complex I subunit 6 family.</text>
</comment>
<dbReference type="Gene3D" id="1.20.120.1200">
    <property type="entry name" value="NADH-ubiquinone/plastoquinone oxidoreductase chain 6, subunit NuoJ"/>
    <property type="match status" value="1"/>
</dbReference>
<feature type="transmembrane region" description="Helical" evidence="2">
    <location>
        <begin position="88"/>
        <end position="109"/>
    </location>
</feature>
<proteinExistence type="inferred from homology"/>
<organism evidence="3 4">
    <name type="scientific">Fluviicola taffensis (strain DSM 16823 / NCIMB 13979 / RW262)</name>
    <dbReference type="NCBI Taxonomy" id="755732"/>
    <lineage>
        <taxon>Bacteria</taxon>
        <taxon>Pseudomonadati</taxon>
        <taxon>Bacteroidota</taxon>
        <taxon>Flavobacteriia</taxon>
        <taxon>Flavobacteriales</taxon>
        <taxon>Crocinitomicaceae</taxon>
        <taxon>Fluviicola</taxon>
    </lineage>
</organism>
<dbReference type="HOGENOM" id="CLU_085957_4_1_10"/>
<reference evidence="4" key="2">
    <citation type="submission" date="2011-02" db="EMBL/GenBank/DDBJ databases">
        <title>The complete genome of Fluviicola taffensis DSM 16823.</title>
        <authorList>
            <consortium name="US DOE Joint Genome Institute (JGI-PGF)"/>
            <person name="Lucas S."/>
            <person name="Copeland A."/>
            <person name="Lapidus A."/>
            <person name="Bruce D."/>
            <person name="Goodwin L."/>
            <person name="Pitluck S."/>
            <person name="Kyrpides N."/>
            <person name="Mavromatis K."/>
            <person name="Ivanova N."/>
            <person name="Mikhailova N."/>
            <person name="Pagani I."/>
            <person name="Chertkov O."/>
            <person name="Detter J.C."/>
            <person name="Han C."/>
            <person name="Tapia R."/>
            <person name="Land M."/>
            <person name="Hauser L."/>
            <person name="Markowitz V."/>
            <person name="Cheng J.-F."/>
            <person name="Hugenholtz P."/>
            <person name="Woyke T."/>
            <person name="Wu D."/>
            <person name="Tindall B."/>
            <person name="Pomrenke H.G."/>
            <person name="Brambilla E."/>
            <person name="Klenk H.-P."/>
            <person name="Eisen J.A."/>
        </authorList>
    </citation>
    <scope>NUCLEOTIDE SEQUENCE [LARGE SCALE GENOMIC DNA]</scope>
    <source>
        <strain evidence="4">DSM 16823 / RW262 / RW262</strain>
    </source>
</reference>
<keyword evidence="4" id="KW-1185">Reference proteome</keyword>
<evidence type="ECO:0000256" key="2">
    <source>
        <dbReference type="RuleBase" id="RU004429"/>
    </source>
</evidence>
<dbReference type="InterPro" id="IPR042106">
    <property type="entry name" value="Nuo/plastoQ_OxRdtase_6_NuoJ"/>
</dbReference>
<dbReference type="RefSeq" id="WP_013686723.1">
    <property type="nucleotide sequence ID" value="NC_015321.1"/>
</dbReference>
<dbReference type="eggNOG" id="COG0839">
    <property type="taxonomic scope" value="Bacteria"/>
</dbReference>
<dbReference type="Pfam" id="PF00499">
    <property type="entry name" value="Oxidored_q3"/>
    <property type="match status" value="1"/>
</dbReference>
<feature type="transmembrane region" description="Helical" evidence="2">
    <location>
        <begin position="140"/>
        <end position="162"/>
    </location>
</feature>
<accession>F2IJR3</accession>
<comment type="subcellular location">
    <subcellularLocation>
        <location evidence="2">Cell membrane</location>
        <topology evidence="2">Multi-pass membrane protein</topology>
    </subcellularLocation>
</comment>
<dbReference type="PANTHER" id="PTHR33269:SF17">
    <property type="entry name" value="NADH-UBIQUINONE OXIDOREDUCTASE CHAIN 6"/>
    <property type="match status" value="1"/>
</dbReference>
<dbReference type="GO" id="GO:0008137">
    <property type="term" value="F:NADH dehydrogenase (ubiquinone) activity"/>
    <property type="evidence" value="ECO:0007669"/>
    <property type="project" value="UniProtKB-UniRule"/>
</dbReference>
<dbReference type="Proteomes" id="UP000007463">
    <property type="component" value="Chromosome"/>
</dbReference>
<evidence type="ECO:0000256" key="1">
    <source>
        <dbReference type="ARBA" id="ARBA00005698"/>
    </source>
</evidence>
<protein>
    <recommendedName>
        <fullName evidence="2">NADH-quinone oxidoreductase subunit J</fullName>
        <ecNumber evidence="2">7.1.1.-</ecNumber>
    </recommendedName>
</protein>
<dbReference type="KEGG" id="fte:Fluta_1966"/>
<dbReference type="AlphaFoldDB" id="F2IJR3"/>
<feature type="transmembrane region" description="Helical" evidence="2">
    <location>
        <begin position="30"/>
        <end position="47"/>
    </location>
</feature>
<dbReference type="InterPro" id="IPR001457">
    <property type="entry name" value="NADH_UbQ/plastoQ_OxRdtase_su6"/>
</dbReference>
<feature type="transmembrane region" description="Helical" evidence="2">
    <location>
        <begin position="6"/>
        <end position="23"/>
    </location>
</feature>
<dbReference type="OrthoDB" id="9790848at2"/>
<keyword evidence="2" id="KW-0874">Quinone</keyword>
<dbReference type="STRING" id="755732.Fluta_1966"/>
<feature type="transmembrane region" description="Helical" evidence="2">
    <location>
        <begin position="53"/>
        <end position="76"/>
    </location>
</feature>
<dbReference type="EC" id="7.1.1.-" evidence="2"/>
<evidence type="ECO:0000313" key="4">
    <source>
        <dbReference type="Proteomes" id="UP000007463"/>
    </source>
</evidence>
<keyword evidence="2" id="KW-0812">Transmembrane</keyword>
<keyword evidence="2" id="KW-0472">Membrane</keyword>
<keyword evidence="2" id="KW-1003">Cell membrane</keyword>
<keyword evidence="2" id="KW-1133">Transmembrane helix</keyword>
<dbReference type="GO" id="GO:0005886">
    <property type="term" value="C:plasma membrane"/>
    <property type="evidence" value="ECO:0007669"/>
    <property type="project" value="UniProtKB-SubCell"/>
</dbReference>